<dbReference type="PANTHER" id="PTHR32507">
    <property type="entry name" value="NA(+)/H(+) ANTIPORTER 1"/>
    <property type="match status" value="1"/>
</dbReference>
<gene>
    <name evidence="11" type="ORF">FHX47_001374</name>
</gene>
<organism evidence="11 12">
    <name type="scientific">Garicola koreensis</name>
    <dbReference type="NCBI Taxonomy" id="1262554"/>
    <lineage>
        <taxon>Bacteria</taxon>
        <taxon>Bacillati</taxon>
        <taxon>Actinomycetota</taxon>
        <taxon>Actinomycetes</taxon>
        <taxon>Micrococcales</taxon>
        <taxon>Micrococcaceae</taxon>
        <taxon>Garicola</taxon>
    </lineage>
</organism>
<keyword evidence="6 9" id="KW-1133">Transmembrane helix</keyword>
<sequence>MDINVVLTLVTSVVIVFCLFSVLLQRLSLPGPTICLAFGVLVGPFALDLIRLEDFGLPPSTLLEQAARITLAMSLAGIALRLPHGYWRRNIRWVAVIIGLGMAAMLLAAAGVLWAGLQVPLLVALLFAAIITPTDPVVTTPIVTGPVAEERIPQRLRHNLSAESGINDGLGHLFVMPMVLLLTSPATAGGDFAAVLLWEVIGGSVFGMILGFLMGHLFIHVKKRGLMDESSYLVFLVPFSLFLLGSATLLNTEGLLAVFLGSAVFGQVIPQRDEDEEDKIDDAVNQLLLLPVFVLLGAALPLGRWAQEGWVVAAVIVVAVFARRLVALWVLRPLLKPLHDRSETLFLSWFGPIGISALYYTMVAQDHTGNQDLFVWATVAITASVLIHGASTAPLSRWLKLHERRGKTSGTP</sequence>
<feature type="transmembrane region" description="Helical" evidence="9">
    <location>
        <begin position="31"/>
        <end position="50"/>
    </location>
</feature>
<feature type="transmembrane region" description="Helical" evidence="9">
    <location>
        <begin position="6"/>
        <end position="24"/>
    </location>
</feature>
<evidence type="ECO:0000256" key="8">
    <source>
        <dbReference type="ARBA" id="ARBA00023136"/>
    </source>
</evidence>
<evidence type="ECO:0000256" key="1">
    <source>
        <dbReference type="ARBA" id="ARBA00004651"/>
    </source>
</evidence>
<feature type="transmembrane region" description="Helical" evidence="9">
    <location>
        <begin position="373"/>
        <end position="395"/>
    </location>
</feature>
<dbReference type="AlphaFoldDB" id="A0A7W5TUF7"/>
<feature type="transmembrane region" description="Helical" evidence="9">
    <location>
        <begin position="121"/>
        <end position="148"/>
    </location>
</feature>
<dbReference type="Pfam" id="PF00999">
    <property type="entry name" value="Na_H_Exchanger"/>
    <property type="match status" value="1"/>
</dbReference>
<feature type="transmembrane region" description="Helical" evidence="9">
    <location>
        <begin position="169"/>
        <end position="189"/>
    </location>
</feature>
<evidence type="ECO:0000313" key="11">
    <source>
        <dbReference type="EMBL" id="MBB3667753.1"/>
    </source>
</evidence>
<dbReference type="InterPro" id="IPR006153">
    <property type="entry name" value="Cation/H_exchanger_TM"/>
</dbReference>
<dbReference type="GO" id="GO:0015297">
    <property type="term" value="F:antiporter activity"/>
    <property type="evidence" value="ECO:0007669"/>
    <property type="project" value="UniProtKB-KW"/>
</dbReference>
<dbReference type="Gene3D" id="1.20.1530.20">
    <property type="match status" value="1"/>
</dbReference>
<feature type="transmembrane region" description="Helical" evidence="9">
    <location>
        <begin position="343"/>
        <end position="361"/>
    </location>
</feature>
<feature type="transmembrane region" description="Helical" evidence="9">
    <location>
        <begin position="231"/>
        <end position="249"/>
    </location>
</feature>
<name>A0A7W5TUF7_9MICC</name>
<feature type="transmembrane region" description="Helical" evidence="9">
    <location>
        <begin position="195"/>
        <end position="219"/>
    </location>
</feature>
<evidence type="ECO:0000259" key="10">
    <source>
        <dbReference type="Pfam" id="PF00999"/>
    </source>
</evidence>
<dbReference type="PANTHER" id="PTHR32507:SF8">
    <property type="entry name" value="CNH1P"/>
    <property type="match status" value="1"/>
</dbReference>
<evidence type="ECO:0000256" key="7">
    <source>
        <dbReference type="ARBA" id="ARBA00023065"/>
    </source>
</evidence>
<keyword evidence="5 9" id="KW-0812">Transmembrane</keyword>
<accession>A0A7W5TUF7</accession>
<keyword evidence="4" id="KW-1003">Cell membrane</keyword>
<evidence type="ECO:0000256" key="3">
    <source>
        <dbReference type="ARBA" id="ARBA00022449"/>
    </source>
</evidence>
<feature type="domain" description="Cation/H+ exchanger transmembrane" evidence="10">
    <location>
        <begin position="15"/>
        <end position="398"/>
    </location>
</feature>
<comment type="caution">
    <text evidence="11">The sequence shown here is derived from an EMBL/GenBank/DDBJ whole genome shotgun (WGS) entry which is preliminary data.</text>
</comment>
<dbReference type="GO" id="GO:1902600">
    <property type="term" value="P:proton transmembrane transport"/>
    <property type="evidence" value="ECO:0007669"/>
    <property type="project" value="InterPro"/>
</dbReference>
<proteinExistence type="predicted"/>
<evidence type="ECO:0000256" key="2">
    <source>
        <dbReference type="ARBA" id="ARBA00022448"/>
    </source>
</evidence>
<keyword evidence="12" id="KW-1185">Reference proteome</keyword>
<dbReference type="RefSeq" id="WP_183358175.1">
    <property type="nucleotide sequence ID" value="NZ_BAABKR010000001.1"/>
</dbReference>
<keyword evidence="2" id="KW-0813">Transport</keyword>
<keyword evidence="8 9" id="KW-0472">Membrane</keyword>
<feature type="transmembrane region" description="Helical" evidence="9">
    <location>
        <begin position="94"/>
        <end position="115"/>
    </location>
</feature>
<comment type="subcellular location">
    <subcellularLocation>
        <location evidence="1">Cell membrane</location>
        <topology evidence="1">Multi-pass membrane protein</topology>
    </subcellularLocation>
</comment>
<dbReference type="InterPro" id="IPR038770">
    <property type="entry name" value="Na+/solute_symporter_sf"/>
</dbReference>
<feature type="transmembrane region" description="Helical" evidence="9">
    <location>
        <begin position="62"/>
        <end position="82"/>
    </location>
</feature>
<dbReference type="EMBL" id="JACIBT010000003">
    <property type="protein sequence ID" value="MBB3667753.1"/>
    <property type="molecule type" value="Genomic_DNA"/>
</dbReference>
<protein>
    <submittedName>
        <fullName evidence="11">NhaP-type Na+/H+ or K+/H+ antiporter</fullName>
    </submittedName>
</protein>
<evidence type="ECO:0000313" key="12">
    <source>
        <dbReference type="Proteomes" id="UP000547528"/>
    </source>
</evidence>
<evidence type="ECO:0000256" key="9">
    <source>
        <dbReference type="SAM" id="Phobius"/>
    </source>
</evidence>
<evidence type="ECO:0000256" key="4">
    <source>
        <dbReference type="ARBA" id="ARBA00022475"/>
    </source>
</evidence>
<keyword evidence="3" id="KW-0050">Antiport</keyword>
<dbReference type="GO" id="GO:0005886">
    <property type="term" value="C:plasma membrane"/>
    <property type="evidence" value="ECO:0007669"/>
    <property type="project" value="UniProtKB-SubCell"/>
</dbReference>
<dbReference type="Proteomes" id="UP000547528">
    <property type="component" value="Unassembled WGS sequence"/>
</dbReference>
<feature type="transmembrane region" description="Helical" evidence="9">
    <location>
        <begin position="309"/>
        <end position="331"/>
    </location>
</feature>
<evidence type="ECO:0000256" key="5">
    <source>
        <dbReference type="ARBA" id="ARBA00022692"/>
    </source>
</evidence>
<keyword evidence="7" id="KW-0406">Ion transport</keyword>
<reference evidence="11 12" key="1">
    <citation type="submission" date="2020-08" db="EMBL/GenBank/DDBJ databases">
        <title>Sequencing the genomes of 1000 actinobacteria strains.</title>
        <authorList>
            <person name="Klenk H.-P."/>
        </authorList>
    </citation>
    <scope>NUCLEOTIDE SEQUENCE [LARGE SCALE GENOMIC DNA]</scope>
    <source>
        <strain evidence="11 12">DSM 28238</strain>
    </source>
</reference>
<evidence type="ECO:0000256" key="6">
    <source>
        <dbReference type="ARBA" id="ARBA00022989"/>
    </source>
</evidence>